<protein>
    <submittedName>
        <fullName evidence="2">Uncharacterized protein</fullName>
    </submittedName>
</protein>
<dbReference type="AlphaFoldDB" id="A0A1M5BBG7"/>
<dbReference type="STRING" id="1121942.SAMN02745148_02509"/>
<evidence type="ECO:0000256" key="1">
    <source>
        <dbReference type="SAM" id="MobiDB-lite"/>
    </source>
</evidence>
<feature type="region of interest" description="Disordered" evidence="1">
    <location>
        <begin position="1"/>
        <end position="26"/>
    </location>
</feature>
<accession>A0A1M5BBG7</accession>
<gene>
    <name evidence="2" type="ORF">SAMN02745148_02509</name>
</gene>
<reference evidence="2 3" key="1">
    <citation type="submission" date="2016-11" db="EMBL/GenBank/DDBJ databases">
        <authorList>
            <person name="Jaros S."/>
            <person name="Januszkiewicz K."/>
            <person name="Wedrychowicz H."/>
        </authorList>
    </citation>
    <scope>NUCLEOTIDE SEQUENCE [LARGE SCALE GENOMIC DNA]</scope>
    <source>
        <strain evidence="2 3">DSM 19980</strain>
    </source>
</reference>
<name>A0A1M5BBG7_9GAMM</name>
<evidence type="ECO:0000313" key="2">
    <source>
        <dbReference type="EMBL" id="SHF39911.1"/>
    </source>
</evidence>
<sequence>MIYAEVANKQGGASRETDVARPVQREETEVAARFGDAWQATTPRFLPDLGEGQRSGWGAR</sequence>
<dbReference type="RefSeq" id="WP_072823367.1">
    <property type="nucleotide sequence ID" value="NZ_FQUJ01000011.1"/>
</dbReference>
<evidence type="ECO:0000313" key="3">
    <source>
        <dbReference type="Proteomes" id="UP000184346"/>
    </source>
</evidence>
<dbReference type="Proteomes" id="UP000184346">
    <property type="component" value="Unassembled WGS sequence"/>
</dbReference>
<dbReference type="EMBL" id="FQUJ01000011">
    <property type="protein sequence ID" value="SHF39911.1"/>
    <property type="molecule type" value="Genomic_DNA"/>
</dbReference>
<keyword evidence="3" id="KW-1185">Reference proteome</keyword>
<feature type="compositionally biased region" description="Basic and acidic residues" evidence="1">
    <location>
        <begin position="15"/>
        <end position="26"/>
    </location>
</feature>
<proteinExistence type="predicted"/>
<organism evidence="2 3">
    <name type="scientific">Modicisalibacter ilicicola DSM 19980</name>
    <dbReference type="NCBI Taxonomy" id="1121942"/>
    <lineage>
        <taxon>Bacteria</taxon>
        <taxon>Pseudomonadati</taxon>
        <taxon>Pseudomonadota</taxon>
        <taxon>Gammaproteobacteria</taxon>
        <taxon>Oceanospirillales</taxon>
        <taxon>Halomonadaceae</taxon>
        <taxon>Modicisalibacter</taxon>
    </lineage>
</organism>